<dbReference type="InterPro" id="IPR010872">
    <property type="entry name" value="MDMPI_C-term_domain"/>
</dbReference>
<dbReference type="AlphaFoldDB" id="A0A7W5A5I4"/>
<dbReference type="InterPro" id="IPR024344">
    <property type="entry name" value="MDMPI_metal-binding"/>
</dbReference>
<dbReference type="InterPro" id="IPR034660">
    <property type="entry name" value="DinB/YfiT-like"/>
</dbReference>
<dbReference type="Pfam" id="PF11716">
    <property type="entry name" value="MDMPI_N"/>
    <property type="match status" value="1"/>
</dbReference>
<reference evidence="3 4" key="1">
    <citation type="submission" date="2020-08" db="EMBL/GenBank/DDBJ databases">
        <title>Genomic Encyclopedia of Type Strains, Phase III (KMG-III): the genomes of soil and plant-associated and newly described type strains.</title>
        <authorList>
            <person name="Whitman W."/>
        </authorList>
    </citation>
    <scope>NUCLEOTIDE SEQUENCE [LARGE SCALE GENOMIC DNA]</scope>
    <source>
        <strain evidence="3 4">CECT 3302</strain>
    </source>
</reference>
<proteinExistence type="predicted"/>
<evidence type="ECO:0000259" key="1">
    <source>
        <dbReference type="Pfam" id="PF07398"/>
    </source>
</evidence>
<dbReference type="NCBIfam" id="TIGR03083">
    <property type="entry name" value="maleylpyruvate isomerase family mycothiol-dependent enzyme"/>
    <property type="match status" value="1"/>
</dbReference>
<name>A0A7W5A5I4_9ACTN</name>
<dbReference type="Pfam" id="PF07398">
    <property type="entry name" value="MDMPI_C"/>
    <property type="match status" value="1"/>
</dbReference>
<dbReference type="Proteomes" id="UP000577707">
    <property type="component" value="Unassembled WGS sequence"/>
</dbReference>
<feature type="domain" description="Mycothiol-dependent maleylpyruvate isomerase metal-binding" evidence="2">
    <location>
        <begin position="10"/>
        <end position="90"/>
    </location>
</feature>
<accession>A0A7W5A5I4</accession>
<comment type="caution">
    <text evidence="3">The sequence shown here is derived from an EMBL/GenBank/DDBJ whole genome shotgun (WGS) entry which is preliminary data.</text>
</comment>
<dbReference type="RefSeq" id="WP_183546478.1">
    <property type="nucleotide sequence ID" value="NZ_BMQT01000006.1"/>
</dbReference>
<protein>
    <submittedName>
        <fullName evidence="3">Uncharacterized protein (TIGR03083 family)</fullName>
    </submittedName>
</protein>
<sequence length="206" mass="22753">MTKLSVIQLRERDALVDDLRSLSPEQWRSATLCGEWDVEEVVSHLGAASRLSFPAWLRSMIGARFDPDVHNRRRLEEFRGSSPEETLETYAGIGPIGLPRKESVGGLGEMIVHGEDIRRPLGIRHDPDPDGLSAVATFFATKDFAVNSKTLVEGLRLRASDAEFDAGHGPEVSGRLLDLVMAMAGRRAVLEDLKGDGVPELRRRLD</sequence>
<gene>
    <name evidence="3" type="ORF">FHS12_003014</name>
</gene>
<feature type="domain" description="MDMPI C-terminal" evidence="1">
    <location>
        <begin position="127"/>
        <end position="201"/>
    </location>
</feature>
<keyword evidence="4" id="KW-1185">Reference proteome</keyword>
<dbReference type="Gene3D" id="1.20.120.450">
    <property type="entry name" value="dinb family like domain"/>
    <property type="match status" value="1"/>
</dbReference>
<evidence type="ECO:0000313" key="3">
    <source>
        <dbReference type="EMBL" id="MBB3090062.1"/>
    </source>
</evidence>
<evidence type="ECO:0000259" key="2">
    <source>
        <dbReference type="Pfam" id="PF11716"/>
    </source>
</evidence>
<organism evidence="3 4">
    <name type="scientific">Nocardioides albus</name>
    <dbReference type="NCBI Taxonomy" id="1841"/>
    <lineage>
        <taxon>Bacteria</taxon>
        <taxon>Bacillati</taxon>
        <taxon>Actinomycetota</taxon>
        <taxon>Actinomycetes</taxon>
        <taxon>Propionibacteriales</taxon>
        <taxon>Nocardioidaceae</taxon>
        <taxon>Nocardioides</taxon>
    </lineage>
</organism>
<dbReference type="EMBL" id="JACHXG010000006">
    <property type="protein sequence ID" value="MBB3090062.1"/>
    <property type="molecule type" value="Genomic_DNA"/>
</dbReference>
<dbReference type="SUPFAM" id="SSF109854">
    <property type="entry name" value="DinB/YfiT-like putative metalloenzymes"/>
    <property type="match status" value="1"/>
</dbReference>
<dbReference type="GO" id="GO:0046872">
    <property type="term" value="F:metal ion binding"/>
    <property type="evidence" value="ECO:0007669"/>
    <property type="project" value="InterPro"/>
</dbReference>
<dbReference type="InterPro" id="IPR017517">
    <property type="entry name" value="Maleyloyr_isom"/>
</dbReference>
<evidence type="ECO:0000313" key="4">
    <source>
        <dbReference type="Proteomes" id="UP000577707"/>
    </source>
</evidence>